<feature type="DNA-binding region" description="H-T-H motif" evidence="2">
    <location>
        <begin position="43"/>
        <end position="62"/>
    </location>
</feature>
<keyword evidence="1 2" id="KW-0238">DNA-binding</keyword>
<organism evidence="4 5">
    <name type="scientific">Micrococcus luteus</name>
    <name type="common">Micrococcus lysodeikticus</name>
    <dbReference type="NCBI Taxonomy" id="1270"/>
    <lineage>
        <taxon>Bacteria</taxon>
        <taxon>Bacillati</taxon>
        <taxon>Actinomycetota</taxon>
        <taxon>Actinomycetes</taxon>
        <taxon>Micrococcales</taxon>
        <taxon>Micrococcaceae</taxon>
        <taxon>Micrococcus</taxon>
    </lineage>
</organism>
<dbReference type="GO" id="GO:0000976">
    <property type="term" value="F:transcription cis-regulatory region binding"/>
    <property type="evidence" value="ECO:0007669"/>
    <property type="project" value="TreeGrafter"/>
</dbReference>
<evidence type="ECO:0000259" key="3">
    <source>
        <dbReference type="PROSITE" id="PS50977"/>
    </source>
</evidence>
<proteinExistence type="predicted"/>
<dbReference type="InterPro" id="IPR001647">
    <property type="entry name" value="HTH_TetR"/>
</dbReference>
<reference evidence="4" key="1">
    <citation type="submission" date="2023-06" db="EMBL/GenBank/DDBJ databases">
        <title>lsaBGC provides a comprehensive framework for evolutionary analysis of biosynthetic gene clusters within focal taxa.</title>
        <authorList>
            <person name="Salamzade R."/>
            <person name="Sandstrom S."/>
            <person name="Kalan L.R."/>
        </authorList>
    </citation>
    <scope>NUCLEOTIDE SEQUENCE</scope>
    <source>
        <strain evidence="4">P3-SID899</strain>
    </source>
</reference>
<evidence type="ECO:0000256" key="2">
    <source>
        <dbReference type="PROSITE-ProRule" id="PRU00335"/>
    </source>
</evidence>
<dbReference type="PANTHER" id="PTHR30055:SF160">
    <property type="entry name" value="TRANSCRIPTIONAL REGULATORY PROTEIN (PROBABLY ASNC-FAMILY)-RELATED"/>
    <property type="match status" value="1"/>
</dbReference>
<gene>
    <name evidence="4" type="ORF">M3A82_000800</name>
</gene>
<dbReference type="Pfam" id="PF00440">
    <property type="entry name" value="TetR_N"/>
    <property type="match status" value="1"/>
</dbReference>
<comment type="caution">
    <text evidence="4">The sequence shown here is derived from an EMBL/GenBank/DDBJ whole genome shotgun (WGS) entry which is preliminary data.</text>
</comment>
<evidence type="ECO:0000256" key="1">
    <source>
        <dbReference type="ARBA" id="ARBA00023125"/>
    </source>
</evidence>
<protein>
    <submittedName>
        <fullName evidence="4">TetR/AcrR family transcriptional regulator</fullName>
    </submittedName>
</protein>
<dbReference type="InterPro" id="IPR009057">
    <property type="entry name" value="Homeodomain-like_sf"/>
</dbReference>
<evidence type="ECO:0000313" key="4">
    <source>
        <dbReference type="EMBL" id="MCV7627888.1"/>
    </source>
</evidence>
<dbReference type="SUPFAM" id="SSF46689">
    <property type="entry name" value="Homeodomain-like"/>
    <property type="match status" value="1"/>
</dbReference>
<evidence type="ECO:0000313" key="5">
    <source>
        <dbReference type="Proteomes" id="UP001205867"/>
    </source>
</evidence>
<sequence>MNPVTSTARDGRSVRWDRHRAERRLELVRAARSAVHALGAQASMEEIASHAGTSKTVYYRYFGDREGLRLAVSERVTAHMERRLLEVADEPVSEPEALRRMVEVYLTVAATSPEVYAFAVAPSPATAEAPVLGPFLERVYAVLESGLVRGMAARGHAPAPADPLALWPRAAVGLVRAAAETWLRTPAAGRIPVEAMARAIADWLLVGLLGAAPGASLDPAAADADRARPHSRTGASS</sequence>
<accession>A0AAP3AHA8</accession>
<name>A0AAP3AHA8_MICLU</name>
<dbReference type="AlphaFoldDB" id="A0AAP3AHA8"/>
<dbReference type="GO" id="GO:0003700">
    <property type="term" value="F:DNA-binding transcription factor activity"/>
    <property type="evidence" value="ECO:0007669"/>
    <property type="project" value="TreeGrafter"/>
</dbReference>
<dbReference type="InterPro" id="IPR050109">
    <property type="entry name" value="HTH-type_TetR-like_transc_reg"/>
</dbReference>
<dbReference type="Proteomes" id="UP001205867">
    <property type="component" value="Unassembled WGS sequence"/>
</dbReference>
<dbReference type="EMBL" id="JALXKZ020000001">
    <property type="protein sequence ID" value="MCV7627888.1"/>
    <property type="molecule type" value="Genomic_DNA"/>
</dbReference>
<feature type="domain" description="HTH tetR-type" evidence="3">
    <location>
        <begin position="21"/>
        <end position="80"/>
    </location>
</feature>
<dbReference type="PANTHER" id="PTHR30055">
    <property type="entry name" value="HTH-TYPE TRANSCRIPTIONAL REGULATOR RUTR"/>
    <property type="match status" value="1"/>
</dbReference>
<dbReference type="PROSITE" id="PS50977">
    <property type="entry name" value="HTH_TETR_2"/>
    <property type="match status" value="1"/>
</dbReference>
<dbReference type="Gene3D" id="1.10.357.10">
    <property type="entry name" value="Tetracycline Repressor, domain 2"/>
    <property type="match status" value="1"/>
</dbReference>